<proteinExistence type="predicted"/>
<dbReference type="Proteomes" id="UP000693942">
    <property type="component" value="Unassembled WGS sequence"/>
</dbReference>
<name>A0A8J5PU30_FUSOX</name>
<accession>A0A8J5PU30</accession>
<evidence type="ECO:0000313" key="2">
    <source>
        <dbReference type="EMBL" id="KAG7428486.1"/>
    </source>
</evidence>
<feature type="compositionally biased region" description="Low complexity" evidence="1">
    <location>
        <begin position="1"/>
        <end position="10"/>
    </location>
</feature>
<organism evidence="2 3">
    <name type="scientific">Fusarium oxysporum f. sp. raphani</name>
    <dbReference type="NCBI Taxonomy" id="96318"/>
    <lineage>
        <taxon>Eukaryota</taxon>
        <taxon>Fungi</taxon>
        <taxon>Dikarya</taxon>
        <taxon>Ascomycota</taxon>
        <taxon>Pezizomycotina</taxon>
        <taxon>Sordariomycetes</taxon>
        <taxon>Hypocreomycetidae</taxon>
        <taxon>Hypocreales</taxon>
        <taxon>Nectriaceae</taxon>
        <taxon>Fusarium</taxon>
        <taxon>Fusarium oxysporum species complex</taxon>
    </lineage>
</organism>
<reference evidence="2" key="1">
    <citation type="submission" date="2021-04" db="EMBL/GenBank/DDBJ databases">
        <title>First draft genome resource for Brassicaceae pathogens Fusarium oxysporum f. sp. raphani and Fusarium oxysporum f. sp. rapae.</title>
        <authorList>
            <person name="Asai S."/>
        </authorList>
    </citation>
    <scope>NUCLEOTIDE SEQUENCE</scope>
    <source>
        <strain evidence="2">Tf1262</strain>
    </source>
</reference>
<protein>
    <submittedName>
        <fullName evidence="2">Uncharacterized protein</fullName>
    </submittedName>
</protein>
<evidence type="ECO:0000256" key="1">
    <source>
        <dbReference type="SAM" id="MobiDB-lite"/>
    </source>
</evidence>
<dbReference type="EMBL" id="JAELUR010000008">
    <property type="protein sequence ID" value="KAG7428486.1"/>
    <property type="molecule type" value="Genomic_DNA"/>
</dbReference>
<gene>
    <name evidence="2" type="ORF">Forpi1262_v011198</name>
</gene>
<dbReference type="AlphaFoldDB" id="A0A8J5PU30"/>
<comment type="caution">
    <text evidence="2">The sequence shown here is derived from an EMBL/GenBank/DDBJ whole genome shotgun (WGS) entry which is preliminary data.</text>
</comment>
<sequence length="86" mass="9643">MNSPLAQQQPPLSPPPFNKDTVVHHLHGLANQVNLFEDQNQDRVILAQILEQMQALNRRVDEMATGIKKLESFATNTDARAKNARA</sequence>
<evidence type="ECO:0000313" key="3">
    <source>
        <dbReference type="Proteomes" id="UP000693942"/>
    </source>
</evidence>
<feature type="region of interest" description="Disordered" evidence="1">
    <location>
        <begin position="1"/>
        <end position="20"/>
    </location>
</feature>